<proteinExistence type="predicted"/>
<dbReference type="Pfam" id="PF00583">
    <property type="entry name" value="Acetyltransf_1"/>
    <property type="match status" value="1"/>
</dbReference>
<sequence length="233" mass="25807">MTSSLIKSHQKVLDLLVDRPEQLETFTTYSPAHRFIEANVGSANLSFLIKEEDGSTFSMALGQSPFIYSSDRIATSRGIEIDLQDYEHRADWDFYSIDTANFRGSSPAQISTGADEIKALLEEHAPNSSVWPGNSEVIFWGEIREEGKLVATGALVKWRTGEVMFASIATHLSYRGRGLAQSLVSQMLRSALELEIAHVGLGVFADNSTAKRAYEKVGFKLIGEFSSYQRKSS</sequence>
<evidence type="ECO:0000313" key="2">
    <source>
        <dbReference type="EMBL" id="CAB4532663.1"/>
    </source>
</evidence>
<dbReference type="PROSITE" id="PS51186">
    <property type="entry name" value="GNAT"/>
    <property type="match status" value="1"/>
</dbReference>
<protein>
    <submittedName>
        <fullName evidence="2">Unannotated protein</fullName>
    </submittedName>
</protein>
<gene>
    <name evidence="2" type="ORF">UFOPK1419_00100</name>
</gene>
<dbReference type="InterPro" id="IPR016181">
    <property type="entry name" value="Acyl_CoA_acyltransferase"/>
</dbReference>
<dbReference type="EMBL" id="CAEZSK010000006">
    <property type="protein sequence ID" value="CAB4532663.1"/>
    <property type="molecule type" value="Genomic_DNA"/>
</dbReference>
<dbReference type="InterPro" id="IPR000182">
    <property type="entry name" value="GNAT_dom"/>
</dbReference>
<dbReference type="AlphaFoldDB" id="A0A6J6B2W9"/>
<dbReference type="CDD" id="cd04301">
    <property type="entry name" value="NAT_SF"/>
    <property type="match status" value="1"/>
</dbReference>
<evidence type="ECO:0000259" key="1">
    <source>
        <dbReference type="PROSITE" id="PS51186"/>
    </source>
</evidence>
<name>A0A6J6B2W9_9ZZZZ</name>
<dbReference type="SUPFAM" id="SSF55729">
    <property type="entry name" value="Acyl-CoA N-acyltransferases (Nat)"/>
    <property type="match status" value="1"/>
</dbReference>
<feature type="domain" description="N-acetyltransferase" evidence="1">
    <location>
        <begin position="81"/>
        <end position="233"/>
    </location>
</feature>
<dbReference type="GO" id="GO:0016747">
    <property type="term" value="F:acyltransferase activity, transferring groups other than amino-acyl groups"/>
    <property type="evidence" value="ECO:0007669"/>
    <property type="project" value="InterPro"/>
</dbReference>
<reference evidence="2" key="1">
    <citation type="submission" date="2020-05" db="EMBL/GenBank/DDBJ databases">
        <authorList>
            <person name="Chiriac C."/>
            <person name="Salcher M."/>
            <person name="Ghai R."/>
            <person name="Kavagutti S V."/>
        </authorList>
    </citation>
    <scope>NUCLEOTIDE SEQUENCE</scope>
</reference>
<dbReference type="Gene3D" id="3.40.630.30">
    <property type="match status" value="1"/>
</dbReference>
<organism evidence="2">
    <name type="scientific">freshwater metagenome</name>
    <dbReference type="NCBI Taxonomy" id="449393"/>
    <lineage>
        <taxon>unclassified sequences</taxon>
        <taxon>metagenomes</taxon>
        <taxon>ecological metagenomes</taxon>
    </lineage>
</organism>
<accession>A0A6J6B2W9</accession>